<evidence type="ECO:0000313" key="4">
    <source>
        <dbReference type="Proteomes" id="UP000245959"/>
    </source>
</evidence>
<dbReference type="Pfam" id="PF03372">
    <property type="entry name" value="Exo_endo_phos"/>
    <property type="match status" value="1"/>
</dbReference>
<evidence type="ECO:0000313" key="3">
    <source>
        <dbReference type="EMBL" id="PVY40620.1"/>
    </source>
</evidence>
<dbReference type="InterPro" id="IPR005135">
    <property type="entry name" value="Endo/exonuclease/phosphatase"/>
</dbReference>
<keyword evidence="3" id="KW-0540">Nuclease</keyword>
<comment type="caution">
    <text evidence="3">The sequence shown here is derived from an EMBL/GenBank/DDBJ whole genome shotgun (WGS) entry which is preliminary data.</text>
</comment>
<proteinExistence type="predicted"/>
<evidence type="ECO:0000256" key="1">
    <source>
        <dbReference type="SAM" id="SignalP"/>
    </source>
</evidence>
<dbReference type="SUPFAM" id="SSF56219">
    <property type="entry name" value="DNase I-like"/>
    <property type="match status" value="1"/>
</dbReference>
<organism evidence="3 4">
    <name type="scientific">Victivallis vadensis</name>
    <dbReference type="NCBI Taxonomy" id="172901"/>
    <lineage>
        <taxon>Bacteria</taxon>
        <taxon>Pseudomonadati</taxon>
        <taxon>Lentisphaerota</taxon>
        <taxon>Lentisphaeria</taxon>
        <taxon>Victivallales</taxon>
        <taxon>Victivallaceae</taxon>
        <taxon>Victivallis</taxon>
    </lineage>
</organism>
<name>A0A2U1AW43_9BACT</name>
<feature type="domain" description="Endonuclease/exonuclease/phosphatase" evidence="2">
    <location>
        <begin position="30"/>
        <end position="268"/>
    </location>
</feature>
<reference evidence="3 4" key="1">
    <citation type="submission" date="2018-04" db="EMBL/GenBank/DDBJ databases">
        <title>Genomic Encyclopedia of Type Strains, Phase IV (KMG-IV): sequencing the most valuable type-strain genomes for metagenomic binning, comparative biology and taxonomic classification.</title>
        <authorList>
            <person name="Goeker M."/>
        </authorList>
    </citation>
    <scope>NUCLEOTIDE SEQUENCE [LARGE SCALE GENOMIC DNA]</scope>
    <source>
        <strain evidence="3 4">DSM 14823</strain>
    </source>
</reference>
<dbReference type="OrthoDB" id="9778989at2"/>
<dbReference type="GO" id="GO:0008311">
    <property type="term" value="F:double-stranded DNA 3'-5' DNA exonuclease activity"/>
    <property type="evidence" value="ECO:0007669"/>
    <property type="project" value="InterPro"/>
</dbReference>
<dbReference type="GO" id="GO:0006281">
    <property type="term" value="P:DNA repair"/>
    <property type="evidence" value="ECO:0007669"/>
    <property type="project" value="InterPro"/>
</dbReference>
<dbReference type="GeneID" id="78295624"/>
<dbReference type="InterPro" id="IPR036691">
    <property type="entry name" value="Endo/exonu/phosph_ase_sf"/>
</dbReference>
<keyword evidence="1" id="KW-0732">Signal</keyword>
<feature type="signal peptide" evidence="1">
    <location>
        <begin position="1"/>
        <end position="20"/>
    </location>
</feature>
<dbReference type="PANTHER" id="PTHR43250">
    <property type="entry name" value="EXODEOXYRIBONUCLEASE III"/>
    <property type="match status" value="1"/>
</dbReference>
<feature type="chain" id="PRO_5015713537" evidence="1">
    <location>
        <begin position="21"/>
        <end position="286"/>
    </location>
</feature>
<evidence type="ECO:0000259" key="2">
    <source>
        <dbReference type="Pfam" id="PF03372"/>
    </source>
</evidence>
<dbReference type="PANTHER" id="PTHR43250:SF2">
    <property type="entry name" value="EXODEOXYRIBONUCLEASE III"/>
    <property type="match status" value="1"/>
</dbReference>
<dbReference type="RefSeq" id="WP_116884324.1">
    <property type="nucleotide sequence ID" value="NZ_CABMMC010000011.1"/>
</dbReference>
<protein>
    <submittedName>
        <fullName evidence="3">Exonuclease III</fullName>
    </submittedName>
</protein>
<dbReference type="Gene3D" id="3.60.10.10">
    <property type="entry name" value="Endonuclease/exonuclease/phosphatase"/>
    <property type="match status" value="1"/>
</dbReference>
<dbReference type="Proteomes" id="UP000245959">
    <property type="component" value="Unassembled WGS sequence"/>
</dbReference>
<sequence>MKFKRLLVALGAGIALAAPAADELTRVIGYNVLIGFNRAERIEETANWLRSRKPDVILFQEIARQSSESFARQAKLWDHSYAAVCKPWQDYSIGMTSKRPFEMLEMRIDGLHHGYILARIDGVYYMSIHLSPFRYAVRIRETEIYAKRLKPLLAAGEKVIMMGDFNNPSPYDAARVNSNAAALEARRYETRPHIENLRNGFFDFQCMDNLLEAGLEDVCFFWMKKHNYRPDVGVRIDMAMLSRNLEDQVVEAYVDTTRREFFQTLSDHYPVILTLKNLHAPNNEVK</sequence>
<gene>
    <name evidence="3" type="ORF">C8D82_11672</name>
</gene>
<keyword evidence="4" id="KW-1185">Reference proteome</keyword>
<dbReference type="EMBL" id="QEKH01000016">
    <property type="protein sequence ID" value="PVY40620.1"/>
    <property type="molecule type" value="Genomic_DNA"/>
</dbReference>
<dbReference type="AlphaFoldDB" id="A0A2U1AW43"/>
<accession>A0A2U1AW43</accession>
<keyword evidence="3" id="KW-0269">Exonuclease</keyword>
<dbReference type="InterPro" id="IPR037493">
    <property type="entry name" value="ExoIII-like"/>
</dbReference>
<keyword evidence="3" id="KW-0378">Hydrolase</keyword>